<dbReference type="OrthoDB" id="7357196at2759"/>
<name>A0A913ZTU4_PATMI</name>
<dbReference type="OMA" id="AICKSEM"/>
<evidence type="ECO:0000313" key="5">
    <source>
        <dbReference type="Proteomes" id="UP000887568"/>
    </source>
</evidence>
<dbReference type="EnsemblMetazoa" id="XM_038198702.1">
    <property type="protein sequence ID" value="XP_038054630.1"/>
    <property type="gene ID" value="LOC119726848"/>
</dbReference>
<protein>
    <recommendedName>
        <fullName evidence="3">C-type lectin domain-containing protein</fullName>
    </recommendedName>
</protein>
<dbReference type="PROSITE" id="PS51257">
    <property type="entry name" value="PROKAR_LIPOPROTEIN"/>
    <property type="match status" value="1"/>
</dbReference>
<organism evidence="4 5">
    <name type="scientific">Patiria miniata</name>
    <name type="common">Bat star</name>
    <name type="synonym">Asterina miniata</name>
    <dbReference type="NCBI Taxonomy" id="46514"/>
    <lineage>
        <taxon>Eukaryota</taxon>
        <taxon>Metazoa</taxon>
        <taxon>Echinodermata</taxon>
        <taxon>Eleutherozoa</taxon>
        <taxon>Asterozoa</taxon>
        <taxon>Asteroidea</taxon>
        <taxon>Valvatacea</taxon>
        <taxon>Valvatida</taxon>
        <taxon>Asterinidae</taxon>
        <taxon>Patiria</taxon>
    </lineage>
</organism>
<sequence>MREMMVPKRFIFGLICLHLMMSCTGGNEMCKASIGGRRGACPPTWIQWGGNCYKATTEPLTWFDAKDKCIKMGGALVVPQSQEETDFLVHLQQFDFWINCNDLEEEGTWKCHGTDEVAFKNWETRPRQQPDNYQGSEHCAGVLSTGEWNDVSCGSPRLAICIRSTPQLHF</sequence>
<dbReference type="PROSITE" id="PS00615">
    <property type="entry name" value="C_TYPE_LECTIN_1"/>
    <property type="match status" value="1"/>
</dbReference>
<dbReference type="SUPFAM" id="SSF56436">
    <property type="entry name" value="C-type lectin-like"/>
    <property type="match status" value="1"/>
</dbReference>
<evidence type="ECO:0000256" key="1">
    <source>
        <dbReference type="ARBA" id="ARBA00023157"/>
    </source>
</evidence>
<evidence type="ECO:0000256" key="2">
    <source>
        <dbReference type="SAM" id="SignalP"/>
    </source>
</evidence>
<dbReference type="GeneID" id="119726848"/>
<dbReference type="InterPro" id="IPR016186">
    <property type="entry name" value="C-type_lectin-like/link_sf"/>
</dbReference>
<feature type="domain" description="C-type lectin" evidence="3">
    <location>
        <begin position="48"/>
        <end position="162"/>
    </location>
</feature>
<reference evidence="4" key="1">
    <citation type="submission" date="2022-11" db="UniProtKB">
        <authorList>
            <consortium name="EnsemblMetazoa"/>
        </authorList>
    </citation>
    <scope>IDENTIFICATION</scope>
</reference>
<dbReference type="Proteomes" id="UP000887568">
    <property type="component" value="Unplaced"/>
</dbReference>
<evidence type="ECO:0000259" key="3">
    <source>
        <dbReference type="PROSITE" id="PS50041"/>
    </source>
</evidence>
<dbReference type="InterPro" id="IPR018378">
    <property type="entry name" value="C-type_lectin_CS"/>
</dbReference>
<keyword evidence="2" id="KW-0732">Signal</keyword>
<dbReference type="PANTHER" id="PTHR22803">
    <property type="entry name" value="MANNOSE, PHOSPHOLIPASE, LECTIN RECEPTOR RELATED"/>
    <property type="match status" value="1"/>
</dbReference>
<accession>A0A913ZTU4</accession>
<dbReference type="PROSITE" id="PS50041">
    <property type="entry name" value="C_TYPE_LECTIN_2"/>
    <property type="match status" value="1"/>
</dbReference>
<dbReference type="AlphaFoldDB" id="A0A913ZTU4"/>
<dbReference type="SMART" id="SM00034">
    <property type="entry name" value="CLECT"/>
    <property type="match status" value="1"/>
</dbReference>
<dbReference type="InterPro" id="IPR001304">
    <property type="entry name" value="C-type_lectin-like"/>
</dbReference>
<dbReference type="Pfam" id="PF00059">
    <property type="entry name" value="Lectin_C"/>
    <property type="match status" value="1"/>
</dbReference>
<proteinExistence type="predicted"/>
<dbReference type="Gene3D" id="3.10.100.10">
    <property type="entry name" value="Mannose-Binding Protein A, subunit A"/>
    <property type="match status" value="1"/>
</dbReference>
<keyword evidence="5" id="KW-1185">Reference proteome</keyword>
<dbReference type="InterPro" id="IPR016187">
    <property type="entry name" value="CTDL_fold"/>
</dbReference>
<evidence type="ECO:0000313" key="4">
    <source>
        <dbReference type="EnsemblMetazoa" id="XP_038054630.1"/>
    </source>
</evidence>
<keyword evidence="1" id="KW-1015">Disulfide bond</keyword>
<dbReference type="RefSeq" id="XP_038054630.1">
    <property type="nucleotide sequence ID" value="XM_038198702.1"/>
</dbReference>
<feature type="chain" id="PRO_5038077368" description="C-type lectin domain-containing protein" evidence="2">
    <location>
        <begin position="27"/>
        <end position="170"/>
    </location>
</feature>
<feature type="signal peptide" evidence="2">
    <location>
        <begin position="1"/>
        <end position="26"/>
    </location>
</feature>
<dbReference type="InterPro" id="IPR050111">
    <property type="entry name" value="C-type_lectin/snaclec_domain"/>
</dbReference>